<dbReference type="STRING" id="500637.PROVRUST_05557"/>
<feature type="domain" description="Phage tail protein C-terminal" evidence="2">
    <location>
        <begin position="308"/>
        <end position="470"/>
    </location>
</feature>
<proteinExistence type="predicted"/>
<evidence type="ECO:0000256" key="1">
    <source>
        <dbReference type="SAM" id="MobiDB-lite"/>
    </source>
</evidence>
<dbReference type="RefSeq" id="WP_006813618.1">
    <property type="nucleotide sequence ID" value="NZ_GG703817.1"/>
</dbReference>
<dbReference type="HOGENOM" id="CLU_021904_0_0_6"/>
<dbReference type="Proteomes" id="UP000005512">
    <property type="component" value="Unassembled WGS sequence"/>
</dbReference>
<organism evidence="3 4">
    <name type="scientific">Providencia rustigianii DSM 4541</name>
    <dbReference type="NCBI Taxonomy" id="500637"/>
    <lineage>
        <taxon>Bacteria</taxon>
        <taxon>Pseudomonadati</taxon>
        <taxon>Pseudomonadota</taxon>
        <taxon>Gammaproteobacteria</taxon>
        <taxon>Enterobacterales</taxon>
        <taxon>Morganellaceae</taxon>
        <taxon>Providencia</taxon>
    </lineage>
</organism>
<dbReference type="InterPro" id="IPR058008">
    <property type="entry name" value="Gp26_C"/>
</dbReference>
<sequence>MIYQAGTIATTAGQTKIKGTGTRWKDNLAGISEGCPISYLINNVVYMNTVLSVNSDTEINLTYPVPVAASAAKYQIATFVLDSMSDGVRKMLANQQYIQYFLRNMDAWLTQDGIVEVKTPTGETVKLESIIALKKLIDGKFDKKGGVVTGPTTFNHTNIRVSGTNDWTSLRLIRLDGSYVMFQTNPAAESNMATIINRDKDEKTLGIFSIPNRTGTAMLVGDFGVGSRPFGASPFNVNDDTKKITGFFSYTNFNKDNLSSGFRGFSSYYNDNIGFMLGGAVISGKYIVSAKFIMNNIETDAILLHSLNTTKDSNGNIKAASPIIKVFADHIELNDESEGVTLKKLHTGIYQLHGVLGLHSDASWGGVNGGITIPCGINQLPLVYVLYDVLEKGKPHPFDGRIVEPDEDGDIVLYTTYRKHDLPQNIQYERFKLYPEFLKEVDGEMVELTPGEPCDIPNGHWIDVRVNMPSDSIYNQKLAEAERLAKIEAERVAKEEAEKAAREAAERLEEESKQEQASKLEE</sequence>
<dbReference type="EMBL" id="ABXV02000013">
    <property type="protein sequence ID" value="EFB73464.1"/>
    <property type="molecule type" value="Genomic_DNA"/>
</dbReference>
<keyword evidence="4" id="KW-1185">Reference proteome</keyword>
<gene>
    <name evidence="3" type="ORF">PROVRUST_05557</name>
</gene>
<name>D1P048_9GAMM</name>
<accession>D1P048</accession>
<reference evidence="3" key="1">
    <citation type="submission" date="2009-12" db="EMBL/GenBank/DDBJ databases">
        <authorList>
            <person name="Weinstock G."/>
            <person name="Sodergren E."/>
            <person name="Clifton S."/>
            <person name="Fulton L."/>
            <person name="Fulton B."/>
            <person name="Courtney L."/>
            <person name="Fronick C."/>
            <person name="Harrison M."/>
            <person name="Strong C."/>
            <person name="Farmer C."/>
            <person name="Delahaunty K."/>
            <person name="Markovic C."/>
            <person name="Hall O."/>
            <person name="Minx P."/>
            <person name="Tomlinson C."/>
            <person name="Mitreva M."/>
            <person name="Nelson J."/>
            <person name="Hou S."/>
            <person name="Wollam A."/>
            <person name="Pepin K.H."/>
            <person name="Johnson M."/>
            <person name="Bhonagiri V."/>
            <person name="Nash W.E."/>
            <person name="Warren W."/>
            <person name="Chinwalla A."/>
            <person name="Mardis E.R."/>
            <person name="Wilson R.K."/>
        </authorList>
    </citation>
    <scope>NUCLEOTIDE SEQUENCE [LARGE SCALE GENOMIC DNA]</scope>
    <source>
        <strain evidence="3">DSM 4541</strain>
    </source>
</reference>
<feature type="region of interest" description="Disordered" evidence="1">
    <location>
        <begin position="492"/>
        <end position="522"/>
    </location>
</feature>
<dbReference type="Pfam" id="PF25670">
    <property type="entry name" value="Phage_tail_C_2"/>
    <property type="match status" value="1"/>
</dbReference>
<dbReference type="eggNOG" id="ENOG502Z9EF">
    <property type="taxonomic scope" value="Bacteria"/>
</dbReference>
<dbReference type="AlphaFoldDB" id="D1P048"/>
<protein>
    <recommendedName>
        <fullName evidence="2">Phage tail protein C-terminal domain-containing protein</fullName>
    </recommendedName>
</protein>
<evidence type="ECO:0000259" key="2">
    <source>
        <dbReference type="Pfam" id="PF25670"/>
    </source>
</evidence>
<evidence type="ECO:0000313" key="4">
    <source>
        <dbReference type="Proteomes" id="UP000005512"/>
    </source>
</evidence>
<evidence type="ECO:0000313" key="3">
    <source>
        <dbReference type="EMBL" id="EFB73464.1"/>
    </source>
</evidence>
<comment type="caution">
    <text evidence="3">The sequence shown here is derived from an EMBL/GenBank/DDBJ whole genome shotgun (WGS) entry which is preliminary data.</text>
</comment>